<keyword evidence="2 4" id="KW-0238">DNA-binding</keyword>
<dbReference type="InterPro" id="IPR036271">
    <property type="entry name" value="Tet_transcr_reg_TetR-rel_C_sf"/>
</dbReference>
<dbReference type="RefSeq" id="WP_218579673.1">
    <property type="nucleotide sequence ID" value="NZ_BAABGO010000002.1"/>
</dbReference>
<keyword evidence="7" id="KW-1185">Reference proteome</keyword>
<protein>
    <submittedName>
        <fullName evidence="6">TetR family transcriptional regulator</fullName>
    </submittedName>
</protein>
<dbReference type="SUPFAM" id="SSF46689">
    <property type="entry name" value="Homeodomain-like"/>
    <property type="match status" value="1"/>
</dbReference>
<evidence type="ECO:0000256" key="4">
    <source>
        <dbReference type="PROSITE-ProRule" id="PRU00335"/>
    </source>
</evidence>
<dbReference type="PANTHER" id="PTHR30055">
    <property type="entry name" value="HTH-TYPE TRANSCRIPTIONAL REGULATOR RUTR"/>
    <property type="match status" value="1"/>
</dbReference>
<dbReference type="AlphaFoldDB" id="A0A6V8KWK4"/>
<evidence type="ECO:0000313" key="6">
    <source>
        <dbReference type="EMBL" id="GFJ86236.1"/>
    </source>
</evidence>
<dbReference type="PANTHER" id="PTHR30055:SF234">
    <property type="entry name" value="HTH-TYPE TRANSCRIPTIONAL REGULATOR BETI"/>
    <property type="match status" value="1"/>
</dbReference>
<dbReference type="InterPro" id="IPR050109">
    <property type="entry name" value="HTH-type_TetR-like_transc_reg"/>
</dbReference>
<evidence type="ECO:0000259" key="5">
    <source>
        <dbReference type="PROSITE" id="PS50977"/>
    </source>
</evidence>
<evidence type="ECO:0000256" key="1">
    <source>
        <dbReference type="ARBA" id="ARBA00023015"/>
    </source>
</evidence>
<keyword evidence="1" id="KW-0805">Transcription regulation</keyword>
<dbReference type="GO" id="GO:0003700">
    <property type="term" value="F:DNA-binding transcription factor activity"/>
    <property type="evidence" value="ECO:0007669"/>
    <property type="project" value="TreeGrafter"/>
</dbReference>
<accession>A0A6V8KWK4</accession>
<comment type="caution">
    <text evidence="6">The sequence shown here is derived from an EMBL/GenBank/DDBJ whole genome shotgun (WGS) entry which is preliminary data.</text>
</comment>
<dbReference type="GO" id="GO:0000976">
    <property type="term" value="F:transcription cis-regulatory region binding"/>
    <property type="evidence" value="ECO:0007669"/>
    <property type="project" value="TreeGrafter"/>
</dbReference>
<dbReference type="Pfam" id="PF00440">
    <property type="entry name" value="TetR_N"/>
    <property type="match status" value="1"/>
</dbReference>
<reference evidence="6 7" key="1">
    <citation type="submission" date="2020-03" db="EMBL/GenBank/DDBJ databases">
        <title>Whole genome shotgun sequence of Phytohabitans houttuyneae NBRC 108639.</title>
        <authorList>
            <person name="Komaki H."/>
            <person name="Tamura T."/>
        </authorList>
    </citation>
    <scope>NUCLEOTIDE SEQUENCE [LARGE SCALE GENOMIC DNA]</scope>
    <source>
        <strain evidence="6 7">NBRC 108639</strain>
    </source>
</reference>
<dbReference type="PROSITE" id="PS50977">
    <property type="entry name" value="HTH_TETR_2"/>
    <property type="match status" value="1"/>
</dbReference>
<dbReference type="PRINTS" id="PR00455">
    <property type="entry name" value="HTHTETR"/>
</dbReference>
<feature type="domain" description="HTH tetR-type" evidence="5">
    <location>
        <begin position="17"/>
        <end position="76"/>
    </location>
</feature>
<organism evidence="6 7">
    <name type="scientific">Phytohabitans houttuyneae</name>
    <dbReference type="NCBI Taxonomy" id="1076126"/>
    <lineage>
        <taxon>Bacteria</taxon>
        <taxon>Bacillati</taxon>
        <taxon>Actinomycetota</taxon>
        <taxon>Actinomycetes</taxon>
        <taxon>Micromonosporales</taxon>
        <taxon>Micromonosporaceae</taxon>
    </lineage>
</organism>
<dbReference type="InterPro" id="IPR049445">
    <property type="entry name" value="TetR_SbtR-like_C"/>
</dbReference>
<dbReference type="Proteomes" id="UP000482800">
    <property type="component" value="Unassembled WGS sequence"/>
</dbReference>
<dbReference type="SUPFAM" id="SSF48498">
    <property type="entry name" value="Tetracyclin repressor-like, C-terminal domain"/>
    <property type="match status" value="1"/>
</dbReference>
<evidence type="ECO:0000313" key="7">
    <source>
        <dbReference type="Proteomes" id="UP000482800"/>
    </source>
</evidence>
<gene>
    <name evidence="6" type="ORF">Phou_104160</name>
</gene>
<dbReference type="Pfam" id="PF21597">
    <property type="entry name" value="TetR_C_43"/>
    <property type="match status" value="1"/>
</dbReference>
<dbReference type="Gene3D" id="1.10.357.10">
    <property type="entry name" value="Tetracycline Repressor, domain 2"/>
    <property type="match status" value="1"/>
</dbReference>
<reference evidence="6 7" key="2">
    <citation type="submission" date="2020-03" db="EMBL/GenBank/DDBJ databases">
        <authorList>
            <person name="Ichikawa N."/>
            <person name="Kimura A."/>
            <person name="Kitahashi Y."/>
            <person name="Uohara A."/>
        </authorList>
    </citation>
    <scope>NUCLEOTIDE SEQUENCE [LARGE SCALE GENOMIC DNA]</scope>
    <source>
        <strain evidence="6 7">NBRC 108639</strain>
    </source>
</reference>
<keyword evidence="3" id="KW-0804">Transcription</keyword>
<sequence>MTSVQIAESHTLRRDARRNRALIIEAAREVFAIAGFGAPLDAVARRAGVGRGTLYRHFPDRYALAVAIFEDNVRDIEELAVVYAGRADAFDALLRSLVDHQVRSHGLHQALDKGTEAPELQALAERIVLAFAEPMRRAQEDGAVRSDLVKEDLLDIMRMVASVIERVDDIERRRASAARAVDLLRNGLRG</sequence>
<dbReference type="InterPro" id="IPR001647">
    <property type="entry name" value="HTH_TetR"/>
</dbReference>
<name>A0A6V8KWK4_9ACTN</name>
<proteinExistence type="predicted"/>
<feature type="DNA-binding region" description="H-T-H motif" evidence="4">
    <location>
        <begin position="39"/>
        <end position="58"/>
    </location>
</feature>
<dbReference type="EMBL" id="BLPF01000005">
    <property type="protein sequence ID" value="GFJ86236.1"/>
    <property type="molecule type" value="Genomic_DNA"/>
</dbReference>
<evidence type="ECO:0000256" key="3">
    <source>
        <dbReference type="ARBA" id="ARBA00023163"/>
    </source>
</evidence>
<evidence type="ECO:0000256" key="2">
    <source>
        <dbReference type="ARBA" id="ARBA00023125"/>
    </source>
</evidence>
<dbReference type="InterPro" id="IPR009057">
    <property type="entry name" value="Homeodomain-like_sf"/>
</dbReference>